<evidence type="ECO:0000256" key="4">
    <source>
        <dbReference type="ARBA" id="ARBA00023163"/>
    </source>
</evidence>
<reference evidence="5 6" key="1">
    <citation type="submission" date="2011-01" db="EMBL/GenBank/DDBJ databases">
        <authorList>
            <person name="Muzny D."/>
            <person name="Qin X."/>
            <person name="Deng J."/>
            <person name="Jiang H."/>
            <person name="Liu Y."/>
            <person name="Qu J."/>
            <person name="Song X.-Z."/>
            <person name="Zhang L."/>
            <person name="Thornton R."/>
            <person name="Coyle M."/>
            <person name="Francisco L."/>
            <person name="Jackson L."/>
            <person name="Javaid M."/>
            <person name="Korchina V."/>
            <person name="Kovar C."/>
            <person name="Mata R."/>
            <person name="Mathew T."/>
            <person name="Ngo R."/>
            <person name="Nguyen L."/>
            <person name="Nguyen N."/>
            <person name="Okwuonu G."/>
            <person name="Ongeri F."/>
            <person name="Pham C."/>
            <person name="Simmons D."/>
            <person name="Wilczek-Boney K."/>
            <person name="Hale W."/>
            <person name="Jakkamsetti A."/>
            <person name="Pham P."/>
            <person name="Ruth R."/>
            <person name="San Lucas F."/>
            <person name="Warren J."/>
            <person name="Zhang J."/>
            <person name="Zhao Z."/>
            <person name="Zhou C."/>
            <person name="Zhu D."/>
            <person name="Lee S."/>
            <person name="Bess C."/>
            <person name="Blankenburg K."/>
            <person name="Forbes L."/>
            <person name="Fu Q."/>
            <person name="Gubbala S."/>
            <person name="Hirani K."/>
            <person name="Jayaseelan J.C."/>
            <person name="Lara F."/>
            <person name="Munidasa M."/>
            <person name="Palculict T."/>
            <person name="Patil S."/>
            <person name="Pu L.-L."/>
            <person name="Saada N."/>
            <person name="Tang L."/>
            <person name="Weissenberger G."/>
            <person name="Zhu Y."/>
            <person name="Hemphill L."/>
            <person name="Shang Y."/>
            <person name="Youmans B."/>
            <person name="Ayvaz T."/>
            <person name="Ross M."/>
            <person name="Santibanez J."/>
            <person name="Aqrawi P."/>
            <person name="Gross S."/>
            <person name="Joshi V."/>
            <person name="Fowler G."/>
            <person name="Nazareth L."/>
            <person name="Reid J."/>
            <person name="Worley K."/>
            <person name="Petrosino J."/>
            <person name="Highlander S."/>
            <person name="Gibbs R."/>
        </authorList>
    </citation>
    <scope>NUCLEOTIDE SEQUENCE [LARGE SCALE GENOMIC DNA]</scope>
    <source>
        <strain evidence="5 6">ATCC 12755</strain>
    </source>
</reference>
<dbReference type="HOGENOM" id="CLU_148593_0_0_9"/>
<dbReference type="InterPro" id="IPR005650">
    <property type="entry name" value="BlaI_family"/>
</dbReference>
<dbReference type="Gene3D" id="1.10.10.10">
    <property type="entry name" value="Winged helix-like DNA-binding domain superfamily/Winged helix DNA-binding domain"/>
    <property type="match status" value="1"/>
</dbReference>
<dbReference type="SUPFAM" id="SSF46785">
    <property type="entry name" value="Winged helix' DNA-binding domain"/>
    <property type="match status" value="1"/>
</dbReference>
<keyword evidence="2" id="KW-0805">Transcription regulation</keyword>
<dbReference type="RefSeq" id="WP_005233113.1">
    <property type="nucleotide sequence ID" value="NZ_GL872323.1"/>
</dbReference>
<dbReference type="Pfam" id="PF03965">
    <property type="entry name" value="Penicillinase_R"/>
    <property type="match status" value="1"/>
</dbReference>
<dbReference type="GO" id="GO:0003677">
    <property type="term" value="F:DNA binding"/>
    <property type="evidence" value="ECO:0007669"/>
    <property type="project" value="UniProtKB-KW"/>
</dbReference>
<dbReference type="EMBL" id="AEWT01000006">
    <property type="protein sequence ID" value="EGC70618.1"/>
    <property type="molecule type" value="Genomic_DNA"/>
</dbReference>
<evidence type="ECO:0000256" key="2">
    <source>
        <dbReference type="ARBA" id="ARBA00023015"/>
    </source>
</evidence>
<accession>F0EH13</accession>
<dbReference type="Proteomes" id="UP000004835">
    <property type="component" value="Unassembled WGS sequence"/>
</dbReference>
<proteinExistence type="inferred from homology"/>
<keyword evidence="3" id="KW-0238">DNA-binding</keyword>
<organism evidence="5 6">
    <name type="scientific">Enterococcus casseliflavus ATCC 12755</name>
    <dbReference type="NCBI Taxonomy" id="888066"/>
    <lineage>
        <taxon>Bacteria</taxon>
        <taxon>Bacillati</taxon>
        <taxon>Bacillota</taxon>
        <taxon>Bacilli</taxon>
        <taxon>Lactobacillales</taxon>
        <taxon>Enterococcaceae</taxon>
        <taxon>Enterococcus</taxon>
    </lineage>
</organism>
<evidence type="ECO:0000313" key="6">
    <source>
        <dbReference type="Proteomes" id="UP000004835"/>
    </source>
</evidence>
<evidence type="ECO:0000256" key="1">
    <source>
        <dbReference type="ARBA" id="ARBA00011046"/>
    </source>
</evidence>
<gene>
    <name evidence="5" type="ORF">HMPREF9087_0784</name>
</gene>
<name>F0EH13_ENTCA</name>
<comment type="similarity">
    <text evidence="1">Belongs to the BlaI transcriptional regulatory family.</text>
</comment>
<sequence>MLELSKSEYQILYYFYEFNQALTKHELLERLPELNKNTTAAVIRSLLNKGYLKVEEIKYSQNVLARAYRPSIPFINFIKEEYGEVAVEKLVNHAVNSLKTKKQTEYFSNLIIERKNAINKNS</sequence>
<evidence type="ECO:0000313" key="5">
    <source>
        <dbReference type="EMBL" id="EGC70618.1"/>
    </source>
</evidence>
<evidence type="ECO:0000256" key="3">
    <source>
        <dbReference type="ARBA" id="ARBA00023125"/>
    </source>
</evidence>
<comment type="caution">
    <text evidence="5">The sequence shown here is derived from an EMBL/GenBank/DDBJ whole genome shotgun (WGS) entry which is preliminary data.</text>
</comment>
<keyword evidence="4" id="KW-0804">Transcription</keyword>
<dbReference type="AlphaFoldDB" id="F0EH13"/>
<dbReference type="InterPro" id="IPR036390">
    <property type="entry name" value="WH_DNA-bd_sf"/>
</dbReference>
<dbReference type="GO" id="GO:0045892">
    <property type="term" value="P:negative regulation of DNA-templated transcription"/>
    <property type="evidence" value="ECO:0007669"/>
    <property type="project" value="InterPro"/>
</dbReference>
<dbReference type="InterPro" id="IPR036388">
    <property type="entry name" value="WH-like_DNA-bd_sf"/>
</dbReference>
<protein>
    <submittedName>
        <fullName evidence="5">Transcriptional regulator, BlaI/MecI/CopY family</fullName>
    </submittedName>
</protein>